<feature type="transmembrane region" description="Helical" evidence="1">
    <location>
        <begin position="7"/>
        <end position="29"/>
    </location>
</feature>
<gene>
    <name evidence="2" type="ORF">JK636_05200</name>
</gene>
<evidence type="ECO:0008006" key="4">
    <source>
        <dbReference type="Google" id="ProtNLM"/>
    </source>
</evidence>
<name>A0ABS1T8Z7_9CLOT</name>
<dbReference type="Proteomes" id="UP000632377">
    <property type="component" value="Unassembled WGS sequence"/>
</dbReference>
<reference evidence="2 3" key="1">
    <citation type="submission" date="2021-01" db="EMBL/GenBank/DDBJ databases">
        <title>Genome public.</title>
        <authorList>
            <person name="Liu C."/>
            <person name="Sun Q."/>
        </authorList>
    </citation>
    <scope>NUCLEOTIDE SEQUENCE [LARGE SCALE GENOMIC DNA]</scope>
    <source>
        <strain evidence="2 3">YIM B02515</strain>
    </source>
</reference>
<accession>A0ABS1T8Z7</accession>
<evidence type="ECO:0000256" key="1">
    <source>
        <dbReference type="SAM" id="Phobius"/>
    </source>
</evidence>
<keyword evidence="3" id="KW-1185">Reference proteome</keyword>
<evidence type="ECO:0000313" key="2">
    <source>
        <dbReference type="EMBL" id="MBL4935151.1"/>
    </source>
</evidence>
<sequence length="196" mass="22044">MLQRKNILIASGIIAFLSIAFIVSFTWGVKRFTNAQEKYIKDSNLSENSSDKYTSSNVNSEDAIKSNTKVTLKIEYTKSGSIVTKDVNASEYIGKTKSDLEKDGYTVEAMTSSSVTLYKKIESYAPNKYVLGVQGECFVIYRTDANGNLYIEDENRDISNVKVPTQGEYNLLVKGSKYFEFNTREEAEEKLGEYSS</sequence>
<evidence type="ECO:0000313" key="3">
    <source>
        <dbReference type="Proteomes" id="UP000632377"/>
    </source>
</evidence>
<comment type="caution">
    <text evidence="2">The sequence shown here is derived from an EMBL/GenBank/DDBJ whole genome shotgun (WGS) entry which is preliminary data.</text>
</comment>
<dbReference type="RefSeq" id="WP_202747762.1">
    <property type="nucleotide sequence ID" value="NZ_JAESWC010000002.1"/>
</dbReference>
<protein>
    <recommendedName>
        <fullName evidence="4">BofC C-terminal domain-containing protein</fullName>
    </recommendedName>
</protein>
<dbReference type="EMBL" id="JAESWC010000002">
    <property type="protein sequence ID" value="MBL4935151.1"/>
    <property type="molecule type" value="Genomic_DNA"/>
</dbReference>
<keyword evidence="1" id="KW-0812">Transmembrane</keyword>
<keyword evidence="1" id="KW-0472">Membrane</keyword>
<organism evidence="2 3">
    <name type="scientific">Clostridium rhizosphaerae</name>
    <dbReference type="NCBI Taxonomy" id="2803861"/>
    <lineage>
        <taxon>Bacteria</taxon>
        <taxon>Bacillati</taxon>
        <taxon>Bacillota</taxon>
        <taxon>Clostridia</taxon>
        <taxon>Eubacteriales</taxon>
        <taxon>Clostridiaceae</taxon>
        <taxon>Clostridium</taxon>
    </lineage>
</organism>
<keyword evidence="1" id="KW-1133">Transmembrane helix</keyword>
<proteinExistence type="predicted"/>